<keyword evidence="2 5" id="KW-0812">Transmembrane</keyword>
<gene>
    <name evidence="7" type="ORF">A3I41_02435</name>
</gene>
<proteinExistence type="predicted"/>
<dbReference type="Pfam" id="PF01490">
    <property type="entry name" value="Aa_trans"/>
    <property type="match status" value="1"/>
</dbReference>
<dbReference type="PANTHER" id="PTHR22950">
    <property type="entry name" value="AMINO ACID TRANSPORTER"/>
    <property type="match status" value="1"/>
</dbReference>
<evidence type="ECO:0000256" key="5">
    <source>
        <dbReference type="SAM" id="Phobius"/>
    </source>
</evidence>
<feature type="transmembrane region" description="Helical" evidence="5">
    <location>
        <begin position="219"/>
        <end position="240"/>
    </location>
</feature>
<feature type="transmembrane region" description="Helical" evidence="5">
    <location>
        <begin position="260"/>
        <end position="281"/>
    </location>
</feature>
<keyword evidence="3 5" id="KW-1133">Transmembrane helix</keyword>
<feature type="transmembrane region" description="Helical" evidence="5">
    <location>
        <begin position="37"/>
        <end position="62"/>
    </location>
</feature>
<dbReference type="Proteomes" id="UP000176593">
    <property type="component" value="Unassembled WGS sequence"/>
</dbReference>
<name>A0A1F7VBY6_9BACT</name>
<reference evidence="7 8" key="1">
    <citation type="journal article" date="2016" name="Nat. Commun.">
        <title>Thousands of microbial genomes shed light on interconnected biogeochemical processes in an aquifer system.</title>
        <authorList>
            <person name="Anantharaman K."/>
            <person name="Brown C.T."/>
            <person name="Hug L.A."/>
            <person name="Sharon I."/>
            <person name="Castelle C.J."/>
            <person name="Probst A.J."/>
            <person name="Thomas B.C."/>
            <person name="Singh A."/>
            <person name="Wilkins M.J."/>
            <person name="Karaoz U."/>
            <person name="Brodie E.L."/>
            <person name="Williams K.H."/>
            <person name="Hubbard S.S."/>
            <person name="Banfield J.F."/>
        </authorList>
    </citation>
    <scope>NUCLEOTIDE SEQUENCE [LARGE SCALE GENOMIC DNA]</scope>
</reference>
<keyword evidence="4 5" id="KW-0472">Membrane</keyword>
<evidence type="ECO:0000259" key="6">
    <source>
        <dbReference type="Pfam" id="PF01490"/>
    </source>
</evidence>
<protein>
    <recommendedName>
        <fullName evidence="6">Amino acid transporter transmembrane domain-containing protein</fullName>
    </recommendedName>
</protein>
<sequence>MIHPDFKFLRAVFMMVGGIVGVGVFGLPFAFAQSGFVIGLVELLVIGLILLMVQFMYAELALQTEGSHRLVGYVEIYLGKKWSWLCMAALSASIWGAMLAYMIIGGKFLFLILSPVFGGTTTGYAYVVGLIAACLIYRGLQFASKLEVFVMLALLFLFIFIIALSIPYIQPSNLTAFDSTKWFLPYGIILFALSSTGIVPEMRDVLGLRAKKQLGKAVLLGMTTVILLYSLFAFAIVGVTGTATTGAAFDGLVPIFGSSFRVIASLLGLTTILSIFMLLGIVLQNTLKFDLRLARPVAFLLTVTVPFLFFAIGVREFVELIGFIGSVFGGMLGIFIVLCYLKLKREPLCKEHHCLNLPDLFSWLAVLFFLGGLIFTLYQFLV</sequence>
<dbReference type="GO" id="GO:0015179">
    <property type="term" value="F:L-amino acid transmembrane transporter activity"/>
    <property type="evidence" value="ECO:0007669"/>
    <property type="project" value="TreeGrafter"/>
</dbReference>
<feature type="transmembrane region" description="Helical" evidence="5">
    <location>
        <begin position="293"/>
        <end position="314"/>
    </location>
</feature>
<evidence type="ECO:0000313" key="7">
    <source>
        <dbReference type="EMBL" id="OGL87943.1"/>
    </source>
</evidence>
<evidence type="ECO:0000256" key="2">
    <source>
        <dbReference type="ARBA" id="ARBA00022692"/>
    </source>
</evidence>
<evidence type="ECO:0000313" key="8">
    <source>
        <dbReference type="Proteomes" id="UP000176593"/>
    </source>
</evidence>
<feature type="transmembrane region" description="Helical" evidence="5">
    <location>
        <begin position="148"/>
        <end position="170"/>
    </location>
</feature>
<dbReference type="GO" id="GO:0016020">
    <property type="term" value="C:membrane"/>
    <property type="evidence" value="ECO:0007669"/>
    <property type="project" value="UniProtKB-SubCell"/>
</dbReference>
<accession>A0A1F7VBY6</accession>
<dbReference type="AlphaFoldDB" id="A0A1F7VBY6"/>
<dbReference type="InterPro" id="IPR013057">
    <property type="entry name" value="AA_transpt_TM"/>
</dbReference>
<comment type="subcellular location">
    <subcellularLocation>
        <location evidence="1">Membrane</location>
        <topology evidence="1">Multi-pass membrane protein</topology>
    </subcellularLocation>
</comment>
<feature type="domain" description="Amino acid transporter transmembrane" evidence="6">
    <location>
        <begin position="8"/>
        <end position="380"/>
    </location>
</feature>
<evidence type="ECO:0000256" key="1">
    <source>
        <dbReference type="ARBA" id="ARBA00004141"/>
    </source>
</evidence>
<feature type="transmembrane region" description="Helical" evidence="5">
    <location>
        <begin position="12"/>
        <end position="31"/>
    </location>
</feature>
<dbReference type="Gene3D" id="1.20.1740.10">
    <property type="entry name" value="Amino acid/polyamine transporter I"/>
    <property type="match status" value="1"/>
</dbReference>
<evidence type="ECO:0000256" key="4">
    <source>
        <dbReference type="ARBA" id="ARBA00023136"/>
    </source>
</evidence>
<comment type="caution">
    <text evidence="7">The sequence shown here is derived from an EMBL/GenBank/DDBJ whole genome shotgun (WGS) entry which is preliminary data.</text>
</comment>
<feature type="transmembrane region" description="Helical" evidence="5">
    <location>
        <begin position="82"/>
        <end position="104"/>
    </location>
</feature>
<feature type="transmembrane region" description="Helical" evidence="5">
    <location>
        <begin position="361"/>
        <end position="381"/>
    </location>
</feature>
<feature type="transmembrane region" description="Helical" evidence="5">
    <location>
        <begin position="182"/>
        <end position="199"/>
    </location>
</feature>
<feature type="transmembrane region" description="Helical" evidence="5">
    <location>
        <begin position="320"/>
        <end position="341"/>
    </location>
</feature>
<dbReference type="EMBL" id="MGEQ01000002">
    <property type="protein sequence ID" value="OGL87943.1"/>
    <property type="molecule type" value="Genomic_DNA"/>
</dbReference>
<organism evidence="7 8">
    <name type="scientific">Candidatus Uhrbacteria bacterium RIFCSPLOWO2_02_FULL_48_18</name>
    <dbReference type="NCBI Taxonomy" id="1802408"/>
    <lineage>
        <taxon>Bacteria</taxon>
        <taxon>Candidatus Uhriibacteriota</taxon>
    </lineage>
</organism>
<feature type="transmembrane region" description="Helical" evidence="5">
    <location>
        <begin position="110"/>
        <end position="136"/>
    </location>
</feature>
<evidence type="ECO:0000256" key="3">
    <source>
        <dbReference type="ARBA" id="ARBA00022989"/>
    </source>
</evidence>